<gene>
    <name evidence="9" type="ORF">CTHT_0032470</name>
</gene>
<dbReference type="Proteomes" id="UP000008066">
    <property type="component" value="Unassembled WGS sequence"/>
</dbReference>
<protein>
    <recommendedName>
        <fullName evidence="6">Lysophospholipase</fullName>
        <ecNumber evidence="6">3.1.1.5</ecNumber>
    </recommendedName>
</protein>
<proteinExistence type="inferred from homology"/>
<dbReference type="Pfam" id="PF01735">
    <property type="entry name" value="PLA2_B"/>
    <property type="match status" value="1"/>
</dbReference>
<keyword evidence="2 5" id="KW-0378">Hydrolase</keyword>
<dbReference type="Gene3D" id="3.40.1090.10">
    <property type="entry name" value="Cytosolic phospholipase A2 catalytic domain"/>
    <property type="match status" value="1"/>
</dbReference>
<sequence length="734" mass="81607">MLFAFWLYPSDSHHHCHSLAHLNDGRHHTSSFHDRPSREYSPKEDEENETAWSRFVHSISNTTFIPSADALSDKVIDMLMPEWTKLIPGYIRKLQRELSLAPGSLAAEIWREAQDPYVHPEIRYAAKVRVSNDLCDEEKEFLARRKRMIVPALAKYLGVDEGDICPDDVPTIAMCGSGGGLRALVAGTGYFSAASEDGLFDCATYVSGVSGSCWLQSLYYSSVTGGSFLKAIDHLKTRLGTHIAYPPVAFNALTSSPTNKYLLSGLIEKLKGDPGAQVGLVDLYGMLLAARLLVPKGELGVHEKDFKLSNQHIYIKYGQNPLPIYTAVRHEIPESSSEVEEETKAQAQAQAKKDAWFQWFEMTPYEFFCEEFSAGIPTWALGRKFNNGSDVPSPTAEGSTRLPEIRLPLLLGIWGSAFCATLSHYYREIRPLVKNLTGFAALDDLIWAYDKDMSVVHPIEPAAIPNPVYGMHGRLPQSVPKGVLDNEFIQLMDAGMSNNLPIYPLLRPGRNVDLIIAFDSSADIKTDNWLSIVEGYAKQRGIKGWPVGIGWPKEDESPSRTAAELSQAERAAETTPSPQPPASQAPIEPSRNIPFEQSVQQKASKTLGYCTIWVGTTLTSSTPTPATPISPTTISHLLHPHAGIAVAYFPLLANEKVAPGVDVATSEFMSTWNFVYTPEQVEQVVRLARGNFAEGRDQLKRVVRAIYERKRKARLEREQAERERRLVWGFGEFV</sequence>
<dbReference type="OMA" id="WALGRRF"/>
<dbReference type="EC" id="3.1.1.5" evidence="6"/>
<evidence type="ECO:0000313" key="10">
    <source>
        <dbReference type="Proteomes" id="UP000008066"/>
    </source>
</evidence>
<evidence type="ECO:0000256" key="1">
    <source>
        <dbReference type="ARBA" id="ARBA00008780"/>
    </source>
</evidence>
<evidence type="ECO:0000256" key="2">
    <source>
        <dbReference type="ARBA" id="ARBA00022801"/>
    </source>
</evidence>
<dbReference type="GO" id="GO:0004622">
    <property type="term" value="F:phosphatidylcholine lysophospholipase activity"/>
    <property type="evidence" value="ECO:0007669"/>
    <property type="project" value="UniProtKB-EC"/>
</dbReference>
<dbReference type="SMART" id="SM00022">
    <property type="entry name" value="PLAc"/>
    <property type="match status" value="1"/>
</dbReference>
<evidence type="ECO:0000256" key="3">
    <source>
        <dbReference type="ARBA" id="ARBA00022963"/>
    </source>
</evidence>
<evidence type="ECO:0000256" key="5">
    <source>
        <dbReference type="PROSITE-ProRule" id="PRU00555"/>
    </source>
</evidence>
<dbReference type="GO" id="GO:0046475">
    <property type="term" value="P:glycerophospholipid catabolic process"/>
    <property type="evidence" value="ECO:0007669"/>
    <property type="project" value="TreeGrafter"/>
</dbReference>
<dbReference type="STRING" id="759272.G0S571"/>
<name>G0S571_CHATD</name>
<evidence type="ECO:0000256" key="4">
    <source>
        <dbReference type="ARBA" id="ARBA00023098"/>
    </source>
</evidence>
<dbReference type="PANTHER" id="PTHR10728">
    <property type="entry name" value="CYTOSOLIC PHOSPHOLIPASE A2"/>
    <property type="match status" value="1"/>
</dbReference>
<evidence type="ECO:0000256" key="6">
    <source>
        <dbReference type="RuleBase" id="RU362103"/>
    </source>
</evidence>
<keyword evidence="10" id="KW-1185">Reference proteome</keyword>
<comment type="similarity">
    <text evidence="1 6">Belongs to the lysophospholipase family.</text>
</comment>
<dbReference type="KEGG" id="cthr:CTHT_0032470"/>
<feature type="compositionally biased region" description="Basic and acidic residues" evidence="7">
    <location>
        <begin position="27"/>
        <end position="43"/>
    </location>
</feature>
<feature type="region of interest" description="Disordered" evidence="7">
    <location>
        <begin position="27"/>
        <end position="46"/>
    </location>
</feature>
<dbReference type="PROSITE" id="PS51210">
    <property type="entry name" value="PLA2C"/>
    <property type="match status" value="1"/>
</dbReference>
<dbReference type="EMBL" id="GL988041">
    <property type="protein sequence ID" value="EGS21390.1"/>
    <property type="molecule type" value="Genomic_DNA"/>
</dbReference>
<accession>G0S571</accession>
<dbReference type="CDD" id="cd00147">
    <property type="entry name" value="cPLA2_like"/>
    <property type="match status" value="1"/>
</dbReference>
<comment type="catalytic activity">
    <reaction evidence="6">
        <text>a 1-acyl-sn-glycero-3-phosphocholine + H2O = sn-glycerol 3-phosphocholine + a fatty acid + H(+)</text>
        <dbReference type="Rhea" id="RHEA:15177"/>
        <dbReference type="ChEBI" id="CHEBI:15377"/>
        <dbReference type="ChEBI" id="CHEBI:15378"/>
        <dbReference type="ChEBI" id="CHEBI:16870"/>
        <dbReference type="ChEBI" id="CHEBI:28868"/>
        <dbReference type="ChEBI" id="CHEBI:58168"/>
        <dbReference type="EC" id="3.1.1.5"/>
    </reaction>
</comment>
<dbReference type="InterPro" id="IPR002642">
    <property type="entry name" value="LysoPLipase_cat_dom"/>
</dbReference>
<dbReference type="GeneID" id="18257285"/>
<reference evidence="9 10" key="1">
    <citation type="journal article" date="2011" name="Cell">
        <title>Insight into structure and assembly of the nuclear pore complex by utilizing the genome of a eukaryotic thermophile.</title>
        <authorList>
            <person name="Amlacher S."/>
            <person name="Sarges P."/>
            <person name="Flemming D."/>
            <person name="van Noort V."/>
            <person name="Kunze R."/>
            <person name="Devos D.P."/>
            <person name="Arumugam M."/>
            <person name="Bork P."/>
            <person name="Hurt E."/>
        </authorList>
    </citation>
    <scope>NUCLEOTIDE SEQUENCE [LARGE SCALE GENOMIC DNA]</scope>
    <source>
        <strain evidence="10">DSM 1495 / CBS 144.50 / IMI 039719</strain>
    </source>
</reference>
<evidence type="ECO:0000256" key="7">
    <source>
        <dbReference type="SAM" id="MobiDB-lite"/>
    </source>
</evidence>
<dbReference type="PANTHER" id="PTHR10728:SF40">
    <property type="entry name" value="PATATIN FAMILY PROTEIN"/>
    <property type="match status" value="1"/>
</dbReference>
<dbReference type="eggNOG" id="KOG1325">
    <property type="taxonomic scope" value="Eukaryota"/>
</dbReference>
<evidence type="ECO:0000313" key="9">
    <source>
        <dbReference type="EMBL" id="EGS21390.1"/>
    </source>
</evidence>
<dbReference type="SUPFAM" id="SSF52151">
    <property type="entry name" value="FabD/lysophospholipase-like"/>
    <property type="match status" value="1"/>
</dbReference>
<dbReference type="AlphaFoldDB" id="G0S571"/>
<dbReference type="RefSeq" id="XP_006693686.1">
    <property type="nucleotide sequence ID" value="XM_006693623.1"/>
</dbReference>
<dbReference type="GO" id="GO:0005829">
    <property type="term" value="C:cytosol"/>
    <property type="evidence" value="ECO:0007669"/>
    <property type="project" value="TreeGrafter"/>
</dbReference>
<dbReference type="InterPro" id="IPR016035">
    <property type="entry name" value="Acyl_Trfase/lysoPLipase"/>
</dbReference>
<feature type="region of interest" description="Disordered" evidence="7">
    <location>
        <begin position="548"/>
        <end position="589"/>
    </location>
</feature>
<evidence type="ECO:0000259" key="8">
    <source>
        <dbReference type="PROSITE" id="PS51210"/>
    </source>
</evidence>
<keyword evidence="4 5" id="KW-0443">Lipid metabolism</keyword>
<organism evidence="10">
    <name type="scientific">Chaetomium thermophilum (strain DSM 1495 / CBS 144.50 / IMI 039719)</name>
    <name type="common">Thermochaetoides thermophila</name>
    <dbReference type="NCBI Taxonomy" id="759272"/>
    <lineage>
        <taxon>Eukaryota</taxon>
        <taxon>Fungi</taxon>
        <taxon>Dikarya</taxon>
        <taxon>Ascomycota</taxon>
        <taxon>Pezizomycotina</taxon>
        <taxon>Sordariomycetes</taxon>
        <taxon>Sordariomycetidae</taxon>
        <taxon>Sordariales</taxon>
        <taxon>Chaetomiaceae</taxon>
        <taxon>Thermochaetoides</taxon>
    </lineage>
</organism>
<dbReference type="GO" id="GO:0004623">
    <property type="term" value="F:phospholipase A2 activity"/>
    <property type="evidence" value="ECO:0007669"/>
    <property type="project" value="TreeGrafter"/>
</dbReference>
<dbReference type="OrthoDB" id="6121437at2759"/>
<feature type="domain" description="PLA2c" evidence="8">
    <location>
        <begin position="120"/>
        <end position="734"/>
    </location>
</feature>
<keyword evidence="3 5" id="KW-0442">Lipid degradation</keyword>
<dbReference type="HOGENOM" id="CLU_013227_1_0_1"/>